<keyword evidence="1" id="KW-0732">Signal</keyword>
<proteinExistence type="predicted"/>
<accession>A0ABQ6PRL8</accession>
<evidence type="ECO:0000313" key="3">
    <source>
        <dbReference type="Proteomes" id="UP001338309"/>
    </source>
</evidence>
<dbReference type="RefSeq" id="WP_338225010.1">
    <property type="nucleotide sequence ID" value="NZ_BTPD01000009.1"/>
</dbReference>
<evidence type="ECO:0000256" key="1">
    <source>
        <dbReference type="SAM" id="SignalP"/>
    </source>
</evidence>
<protein>
    <recommendedName>
        <fullName evidence="4">Outer membrane protein beta-barrel domain-containing protein</fullName>
    </recommendedName>
</protein>
<evidence type="ECO:0000313" key="2">
    <source>
        <dbReference type="EMBL" id="GMQ30301.1"/>
    </source>
</evidence>
<keyword evidence="3" id="KW-1185">Reference proteome</keyword>
<dbReference type="Proteomes" id="UP001338309">
    <property type="component" value="Unassembled WGS sequence"/>
</dbReference>
<name>A0ABQ6PRL8_9BACT</name>
<sequence>MTKLIQIFLLILIFIPSYLFAQEDSFQGDPKNSVFLEIGGNAGQYAFNYGRTFHQNGNVKLIGSLGFSFWADPIEGSTIWKPALPVELVALVGKKRHHLELGVGFTSFIESQIDSEFTAGGIVQTEGDSFFAALIPFRIGYRYQKPNKGFFFRIGYTPFFSIPTKMDESWDFQAIHAGIGLGYNF</sequence>
<organism evidence="2 3">
    <name type="scientific">Algoriphagus confluentis</name>
    <dbReference type="NCBI Taxonomy" id="1697556"/>
    <lineage>
        <taxon>Bacteria</taxon>
        <taxon>Pseudomonadati</taxon>
        <taxon>Bacteroidota</taxon>
        <taxon>Cytophagia</taxon>
        <taxon>Cytophagales</taxon>
        <taxon>Cyclobacteriaceae</taxon>
        <taxon>Algoriphagus</taxon>
    </lineage>
</organism>
<feature type="chain" id="PRO_5047011811" description="Outer membrane protein beta-barrel domain-containing protein" evidence="1">
    <location>
        <begin position="22"/>
        <end position="185"/>
    </location>
</feature>
<evidence type="ECO:0008006" key="4">
    <source>
        <dbReference type="Google" id="ProtNLM"/>
    </source>
</evidence>
<reference evidence="2 3" key="1">
    <citation type="submission" date="2023-08" db="EMBL/GenBank/DDBJ databases">
        <title>Draft genome sequence of Algoriphagus confluentis.</title>
        <authorList>
            <person name="Takatani N."/>
            <person name="Hosokawa M."/>
            <person name="Sawabe T."/>
        </authorList>
    </citation>
    <scope>NUCLEOTIDE SEQUENCE [LARGE SCALE GENOMIC DNA]</scope>
    <source>
        <strain evidence="2 3">NBRC 111222</strain>
    </source>
</reference>
<comment type="caution">
    <text evidence="2">The sequence shown here is derived from an EMBL/GenBank/DDBJ whole genome shotgun (WGS) entry which is preliminary data.</text>
</comment>
<gene>
    <name evidence="2" type="ORF">Aconfl_29440</name>
</gene>
<dbReference type="EMBL" id="BTPD01000009">
    <property type="protein sequence ID" value="GMQ30301.1"/>
    <property type="molecule type" value="Genomic_DNA"/>
</dbReference>
<feature type="signal peptide" evidence="1">
    <location>
        <begin position="1"/>
        <end position="21"/>
    </location>
</feature>